<dbReference type="AlphaFoldDB" id="E3IZL9"/>
<dbReference type="eggNOG" id="COG3565">
    <property type="taxonomic scope" value="Bacteria"/>
</dbReference>
<dbReference type="Gene3D" id="3.10.180.10">
    <property type="entry name" value="2,3-Dihydroxybiphenyl 1,2-Dioxygenase, domain 1"/>
    <property type="match status" value="1"/>
</dbReference>
<organism evidence="2 3">
    <name type="scientific">Pseudofrankia inefficax (strain DSM 45817 / CECT 9037 / DDB 130130 / EuI1c)</name>
    <name type="common">Frankia inefficax</name>
    <dbReference type="NCBI Taxonomy" id="298654"/>
    <lineage>
        <taxon>Bacteria</taxon>
        <taxon>Bacillati</taxon>
        <taxon>Actinomycetota</taxon>
        <taxon>Actinomycetes</taxon>
        <taxon>Frankiales</taxon>
        <taxon>Frankiaceae</taxon>
        <taxon>Pseudofrankia</taxon>
    </lineage>
</organism>
<accession>E3IZL9</accession>
<keyword evidence="3" id="KW-1185">Reference proteome</keyword>
<dbReference type="Pfam" id="PF00903">
    <property type="entry name" value="Glyoxalase"/>
    <property type="match status" value="1"/>
</dbReference>
<dbReference type="InterPro" id="IPR029068">
    <property type="entry name" value="Glyas_Bleomycin-R_OHBP_Dase"/>
</dbReference>
<dbReference type="InterPro" id="IPR037523">
    <property type="entry name" value="VOC_core"/>
</dbReference>
<dbReference type="EMBL" id="CP002299">
    <property type="protein sequence ID" value="ADP83937.1"/>
    <property type="molecule type" value="Genomic_DNA"/>
</dbReference>
<dbReference type="PROSITE" id="PS51819">
    <property type="entry name" value="VOC"/>
    <property type="match status" value="1"/>
</dbReference>
<dbReference type="Proteomes" id="UP000002484">
    <property type="component" value="Chromosome"/>
</dbReference>
<keyword evidence="2" id="KW-0560">Oxidoreductase</keyword>
<evidence type="ECO:0000313" key="2">
    <source>
        <dbReference type="EMBL" id="ADP83937.1"/>
    </source>
</evidence>
<dbReference type="PANTHER" id="PTHR39434">
    <property type="match status" value="1"/>
</dbReference>
<name>E3IZL9_PSEI1</name>
<dbReference type="GO" id="GO:0051213">
    <property type="term" value="F:dioxygenase activity"/>
    <property type="evidence" value="ECO:0007669"/>
    <property type="project" value="UniProtKB-KW"/>
</dbReference>
<reference evidence="2 3" key="1">
    <citation type="submission" date="2010-10" db="EMBL/GenBank/DDBJ databases">
        <title>Complete sequence of Frankia sp. EuI1c.</title>
        <authorList>
            <consortium name="US DOE Joint Genome Institute"/>
            <person name="Lucas S."/>
            <person name="Copeland A."/>
            <person name="Lapidus A."/>
            <person name="Cheng J.-F."/>
            <person name="Bruce D."/>
            <person name="Goodwin L."/>
            <person name="Pitluck S."/>
            <person name="Chertkov O."/>
            <person name="Detter J.C."/>
            <person name="Han C."/>
            <person name="Tapia R."/>
            <person name="Land M."/>
            <person name="Hauser L."/>
            <person name="Jeffries C."/>
            <person name="Kyrpides N."/>
            <person name="Ivanova N."/>
            <person name="Mikhailova N."/>
            <person name="Beauchemin N."/>
            <person name="Sen A."/>
            <person name="Sur S.A."/>
            <person name="Gtari M."/>
            <person name="Wall L."/>
            <person name="Tisa L."/>
            <person name="Woyke T."/>
        </authorList>
    </citation>
    <scope>NUCLEOTIDE SEQUENCE [LARGE SCALE GENOMIC DNA]</scope>
    <source>
        <strain evidence="3">DSM 45817 / CECT 9037 / EuI1c</strain>
    </source>
</reference>
<dbReference type="HOGENOM" id="CLU_109157_1_0_11"/>
<evidence type="ECO:0000259" key="1">
    <source>
        <dbReference type="PROSITE" id="PS51819"/>
    </source>
</evidence>
<evidence type="ECO:0000313" key="3">
    <source>
        <dbReference type="Proteomes" id="UP000002484"/>
    </source>
</evidence>
<dbReference type="PANTHER" id="PTHR39434:SF1">
    <property type="entry name" value="VOC DOMAIN-CONTAINING PROTEIN"/>
    <property type="match status" value="1"/>
</dbReference>
<protein>
    <submittedName>
        <fullName evidence="2">Glyoxalase/bleomycin resistance protein/dioxygenase</fullName>
    </submittedName>
</protein>
<dbReference type="STRING" id="298654.FraEuI1c_5953"/>
<dbReference type="KEGG" id="fri:FraEuI1c_5953"/>
<keyword evidence="2" id="KW-0223">Dioxygenase</keyword>
<dbReference type="InParanoid" id="E3IZL9"/>
<dbReference type="InterPro" id="IPR004360">
    <property type="entry name" value="Glyas_Fos-R_dOase_dom"/>
</dbReference>
<dbReference type="SUPFAM" id="SSF54593">
    <property type="entry name" value="Glyoxalase/Bleomycin resistance protein/Dihydroxybiphenyl dioxygenase"/>
    <property type="match status" value="1"/>
</dbReference>
<dbReference type="OrthoDB" id="9804907at2"/>
<gene>
    <name evidence="2" type="ordered locus">FraEuI1c_5953</name>
</gene>
<dbReference type="RefSeq" id="WP_013427055.1">
    <property type="nucleotide sequence ID" value="NC_014666.1"/>
</dbReference>
<feature type="domain" description="VOC" evidence="1">
    <location>
        <begin position="6"/>
        <end position="132"/>
    </location>
</feature>
<proteinExistence type="predicted"/>
<sequence>MREPGDAFHLAIPAYDLDATVAFYVGRLGCKLARRYDDRVTLDFFGDQVVCHLAEPPQDAPDVPRAEPRLYPRHFGMTFRRPEDFDALVRLVEIRKLPVFRPVELRFEGLAEEHRTLVLRDPADNLLEFKHYVDPRMMY</sequence>